<comment type="caution">
    <text evidence="1">The sequence shown here is derived from an EMBL/GenBank/DDBJ whole genome shotgun (WGS) entry which is preliminary data.</text>
</comment>
<evidence type="ECO:0000313" key="1">
    <source>
        <dbReference type="EMBL" id="MDF0589922.1"/>
    </source>
</evidence>
<sequence length="89" mass="9881">MDDIIDERDIEYARAIMAGTERMTDLADVNGDGKVDEEDIRLIEEIIRGTPPEISVIDSEGNAVTVKVPVERIVIYNHQCAEILQILGA</sequence>
<proteinExistence type="predicted"/>
<dbReference type="Gene3D" id="3.40.50.1980">
    <property type="entry name" value="Nitrogenase molybdenum iron protein domain"/>
    <property type="match status" value="1"/>
</dbReference>
<evidence type="ECO:0008006" key="3">
    <source>
        <dbReference type="Google" id="ProtNLM"/>
    </source>
</evidence>
<accession>A0ABT5X5E4</accession>
<name>A0ABT5X5E4_9EURY</name>
<evidence type="ECO:0000313" key="2">
    <source>
        <dbReference type="Proteomes" id="UP001220010"/>
    </source>
</evidence>
<dbReference type="Gene3D" id="1.10.1330.10">
    <property type="entry name" value="Dockerin domain"/>
    <property type="match status" value="1"/>
</dbReference>
<protein>
    <recommendedName>
        <fullName evidence="3">EF-hand domain-containing protein</fullName>
    </recommendedName>
</protein>
<keyword evidence="2" id="KW-1185">Reference proteome</keyword>
<dbReference type="PROSITE" id="PS00018">
    <property type="entry name" value="EF_HAND_1"/>
    <property type="match status" value="1"/>
</dbReference>
<organism evidence="1 2">
    <name type="scientific">Candidatus Methanocrinis natronophilus</name>
    <dbReference type="NCBI Taxonomy" id="3033396"/>
    <lineage>
        <taxon>Archaea</taxon>
        <taxon>Methanobacteriati</taxon>
        <taxon>Methanobacteriota</taxon>
        <taxon>Stenosarchaea group</taxon>
        <taxon>Methanomicrobia</taxon>
        <taxon>Methanotrichales</taxon>
        <taxon>Methanotrichaceae</taxon>
        <taxon>Methanocrinis</taxon>
    </lineage>
</organism>
<reference evidence="1 2" key="1">
    <citation type="submission" date="2023-03" db="EMBL/GenBank/DDBJ databases">
        <title>WGS of Methanotrichaceae archaeon Mx.</title>
        <authorList>
            <person name="Sorokin D.Y."/>
            <person name="Merkel A.Y."/>
        </authorList>
    </citation>
    <scope>NUCLEOTIDE SEQUENCE [LARGE SCALE GENOMIC DNA]</scope>
    <source>
        <strain evidence="1 2">Mx</strain>
    </source>
</reference>
<dbReference type="Proteomes" id="UP001220010">
    <property type="component" value="Unassembled WGS sequence"/>
</dbReference>
<dbReference type="InterPro" id="IPR036439">
    <property type="entry name" value="Dockerin_dom_sf"/>
</dbReference>
<dbReference type="SUPFAM" id="SSF63446">
    <property type="entry name" value="Type I dockerin domain"/>
    <property type="match status" value="1"/>
</dbReference>
<dbReference type="EMBL" id="JARFPK010000005">
    <property type="protein sequence ID" value="MDF0589922.1"/>
    <property type="molecule type" value="Genomic_DNA"/>
</dbReference>
<dbReference type="RefSeq" id="WP_316965682.1">
    <property type="nucleotide sequence ID" value="NZ_JARFPK010000005.1"/>
</dbReference>
<gene>
    <name evidence="1" type="ORF">P0O15_01845</name>
</gene>
<dbReference type="InterPro" id="IPR018247">
    <property type="entry name" value="EF_Hand_1_Ca_BS"/>
</dbReference>